<gene>
    <name evidence="2" type="ORF">CHLFYP18_06206</name>
</gene>
<proteinExistence type="predicted"/>
<dbReference type="AlphaFoldDB" id="A0A6N3BJ52"/>
<protein>
    <submittedName>
        <fullName evidence="2">Uncharacterized protein</fullName>
    </submittedName>
</protein>
<name>A0A6N3BJ52_9FIRM</name>
<evidence type="ECO:0000256" key="1">
    <source>
        <dbReference type="SAM" id="MobiDB-lite"/>
    </source>
</evidence>
<sequence length="41" mass="4805">MRGMRKGRDKDNNDYRNHFGGGGYKKCRSVYLISTVICFME</sequence>
<accession>A0A6N3BJ52</accession>
<organism evidence="2">
    <name type="scientific">Hungatella hathewayi</name>
    <dbReference type="NCBI Taxonomy" id="154046"/>
    <lineage>
        <taxon>Bacteria</taxon>
        <taxon>Bacillati</taxon>
        <taxon>Bacillota</taxon>
        <taxon>Clostridia</taxon>
        <taxon>Lachnospirales</taxon>
        <taxon>Lachnospiraceae</taxon>
        <taxon>Hungatella</taxon>
    </lineage>
</organism>
<evidence type="ECO:0000313" key="2">
    <source>
        <dbReference type="EMBL" id="VYU04345.1"/>
    </source>
</evidence>
<reference evidence="2" key="1">
    <citation type="submission" date="2019-11" db="EMBL/GenBank/DDBJ databases">
        <authorList>
            <person name="Feng L."/>
        </authorList>
    </citation>
    <scope>NUCLEOTIDE SEQUENCE</scope>
    <source>
        <strain evidence="2">ChathewayiLFYP18</strain>
    </source>
</reference>
<dbReference type="EMBL" id="CACRUH010000019">
    <property type="protein sequence ID" value="VYU04345.1"/>
    <property type="molecule type" value="Genomic_DNA"/>
</dbReference>
<feature type="region of interest" description="Disordered" evidence="1">
    <location>
        <begin position="1"/>
        <end position="21"/>
    </location>
</feature>
<feature type="compositionally biased region" description="Basic and acidic residues" evidence="1">
    <location>
        <begin position="1"/>
        <end position="17"/>
    </location>
</feature>